<evidence type="ECO:0000256" key="4">
    <source>
        <dbReference type="ARBA" id="ARBA00023098"/>
    </source>
</evidence>
<evidence type="ECO:0000256" key="3">
    <source>
        <dbReference type="ARBA" id="ARBA00022832"/>
    </source>
</evidence>
<dbReference type="Proteomes" id="UP000570517">
    <property type="component" value="Unassembled WGS sequence"/>
</dbReference>
<dbReference type="InterPro" id="IPR000873">
    <property type="entry name" value="AMP-dep_synth/lig_dom"/>
</dbReference>
<dbReference type="EC" id="6.2.1.3" evidence="5"/>
<keyword evidence="3" id="KW-0276">Fatty acid metabolism</keyword>
<dbReference type="Pfam" id="PF13193">
    <property type="entry name" value="AMP-binding_C"/>
    <property type="match status" value="1"/>
</dbReference>
<keyword evidence="2 13" id="KW-0436">Ligase</keyword>
<dbReference type="CDD" id="cd12119">
    <property type="entry name" value="ttLC_FACS_AlkK_like"/>
    <property type="match status" value="1"/>
</dbReference>
<dbReference type="SUPFAM" id="SSF56801">
    <property type="entry name" value="Acetyl-CoA synthetase-like"/>
    <property type="match status" value="1"/>
</dbReference>
<comment type="similarity">
    <text evidence="1">Belongs to the ATP-dependent AMP-binding enzyme family.</text>
</comment>
<proteinExistence type="inferred from homology"/>
<evidence type="ECO:0000256" key="1">
    <source>
        <dbReference type="ARBA" id="ARBA00006432"/>
    </source>
</evidence>
<protein>
    <recommendedName>
        <fullName evidence="7">Long-chain-fatty-acid--CoA ligase FadD13</fullName>
        <ecNumber evidence="5">6.2.1.3</ecNumber>
    </recommendedName>
    <alternativeName>
        <fullName evidence="8">Fatty acyl-CoA ligase</fullName>
    </alternativeName>
    <alternativeName>
        <fullName evidence="10">Fatty acyl-CoA synthetase</fullName>
    </alternativeName>
    <alternativeName>
        <fullName evidence="9">Very-long-chain fatty-acyl-CoA synthetase</fullName>
    </alternativeName>
</protein>
<reference evidence="13 14" key="1">
    <citation type="submission" date="2020-05" db="EMBL/GenBank/DDBJ databases">
        <title>Draft genome sequence of Mycobacterium hippocampi DL, isolated from European seabass, Dicentrarchus labrax, reared in fish farms.</title>
        <authorList>
            <person name="Stathopoulou P."/>
            <person name="Asimakis E."/>
            <person name="Tzokas K."/>
            <person name="Batargias C."/>
            <person name="Tsiamis G."/>
        </authorList>
    </citation>
    <scope>NUCLEOTIDE SEQUENCE [LARGE SCALE GENOMIC DNA]</scope>
    <source>
        <strain evidence="13 14">DL</strain>
    </source>
</reference>
<dbReference type="PANTHER" id="PTHR43859:SF4">
    <property type="entry name" value="BUTANOATE--COA LIGASE AAE1-RELATED"/>
    <property type="match status" value="1"/>
</dbReference>
<dbReference type="InterPro" id="IPR020845">
    <property type="entry name" value="AMP-binding_CS"/>
</dbReference>
<evidence type="ECO:0000313" key="13">
    <source>
        <dbReference type="EMBL" id="NVN53529.1"/>
    </source>
</evidence>
<dbReference type="PANTHER" id="PTHR43859">
    <property type="entry name" value="ACYL-ACTIVATING ENZYME"/>
    <property type="match status" value="1"/>
</dbReference>
<organism evidence="13 14">
    <name type="scientific">Mycolicibacterium hippocampi</name>
    <dbReference type="NCBI Taxonomy" id="659824"/>
    <lineage>
        <taxon>Bacteria</taxon>
        <taxon>Bacillati</taxon>
        <taxon>Actinomycetota</taxon>
        <taxon>Actinomycetes</taxon>
        <taxon>Mycobacteriales</taxon>
        <taxon>Mycobacteriaceae</taxon>
        <taxon>Mycolicibacterium</taxon>
    </lineage>
</organism>
<dbReference type="Gene3D" id="3.30.300.30">
    <property type="match status" value="1"/>
</dbReference>
<evidence type="ECO:0000259" key="12">
    <source>
        <dbReference type="Pfam" id="PF13193"/>
    </source>
</evidence>
<evidence type="ECO:0000256" key="5">
    <source>
        <dbReference type="ARBA" id="ARBA00026121"/>
    </source>
</evidence>
<evidence type="ECO:0000313" key="14">
    <source>
        <dbReference type="Proteomes" id="UP000570517"/>
    </source>
</evidence>
<feature type="domain" description="AMP-dependent synthetase/ligase" evidence="11">
    <location>
        <begin position="13"/>
        <end position="402"/>
    </location>
</feature>
<dbReference type="InterPro" id="IPR045851">
    <property type="entry name" value="AMP-bd_C_sf"/>
</dbReference>
<evidence type="ECO:0000256" key="6">
    <source>
        <dbReference type="ARBA" id="ARBA00036813"/>
    </source>
</evidence>
<dbReference type="InterPro" id="IPR042099">
    <property type="entry name" value="ANL_N_sf"/>
</dbReference>
<keyword evidence="14" id="KW-1185">Reference proteome</keyword>
<dbReference type="GO" id="GO:0004467">
    <property type="term" value="F:long-chain fatty acid-CoA ligase activity"/>
    <property type="evidence" value="ECO:0007669"/>
    <property type="project" value="UniProtKB-EC"/>
</dbReference>
<name>A0A850PTA6_9MYCO</name>
<evidence type="ECO:0000256" key="8">
    <source>
        <dbReference type="ARBA" id="ARBA00076959"/>
    </source>
</evidence>
<dbReference type="NCBIfam" id="NF004837">
    <property type="entry name" value="PRK06187.1"/>
    <property type="match status" value="1"/>
</dbReference>
<comment type="catalytic activity">
    <reaction evidence="6">
        <text>a long-chain fatty acid + ATP + CoA = a long-chain fatty acyl-CoA + AMP + diphosphate</text>
        <dbReference type="Rhea" id="RHEA:15421"/>
        <dbReference type="ChEBI" id="CHEBI:30616"/>
        <dbReference type="ChEBI" id="CHEBI:33019"/>
        <dbReference type="ChEBI" id="CHEBI:57287"/>
        <dbReference type="ChEBI" id="CHEBI:57560"/>
        <dbReference type="ChEBI" id="CHEBI:83139"/>
        <dbReference type="ChEBI" id="CHEBI:456215"/>
        <dbReference type="EC" id="6.2.1.3"/>
    </reaction>
</comment>
<evidence type="ECO:0000256" key="7">
    <source>
        <dbReference type="ARBA" id="ARBA00069710"/>
    </source>
</evidence>
<sequence>MQDRPLMISSLVEHAAAFHADTEIVSRTAEGHTRRTTWSQVAEQSRQVANALAELGITEGDRVATLAWNSDRHLALYFGVSGSGAVMHTVNPRLFPEQIVYIVGHAEDRVLFFDSTFAPLVGQLAPQLESVETFVVMTDREHMPDIPGIPADRLLCWDELIGKQSTHYDWPEFDERSASSLCYTSGTTGNPKGVLYSHRSTMLHTLMTAARDAIDIHSGSRILLVVPMFHANAWGTPYTAAMVGAKLVMPGPHLDGASVYDLMKSEGVNQSQGVPTVWMMLFAYLDEHPEIDPHELGLRIAGTGGAALPQSMIERFDRDFGAVSMQGWGMTETSPLCVIGRLLPKHEGLSEQEHTRIKLKQGRGIWGVELKIVDDDGNRLPWDGKAFGEVWVRGPWIASGYYRGEGGDKLDAEGFFPTGDVATIDPDGYLQLVDRAKDVIKSGGEWVSSIDLENAALGHPAIAEAAVIGVAHPKWQERPLLIAVLRNGHNATREEVLEYLAGQVAKWWLPDDVVFVDELPHTATGKVLKLELRKQYRDHRLPSAAQRE</sequence>
<accession>A0A850PTA6</accession>
<dbReference type="InterPro" id="IPR025110">
    <property type="entry name" value="AMP-bd_C"/>
</dbReference>
<feature type="domain" description="AMP-binding enzyme C-terminal" evidence="12">
    <location>
        <begin position="452"/>
        <end position="526"/>
    </location>
</feature>
<keyword evidence="4" id="KW-0443">Lipid metabolism</keyword>
<dbReference type="Pfam" id="PF00501">
    <property type="entry name" value="AMP-binding"/>
    <property type="match status" value="1"/>
</dbReference>
<comment type="caution">
    <text evidence="13">The sequence shown here is derived from an EMBL/GenBank/DDBJ whole genome shotgun (WGS) entry which is preliminary data.</text>
</comment>
<evidence type="ECO:0000256" key="2">
    <source>
        <dbReference type="ARBA" id="ARBA00022598"/>
    </source>
</evidence>
<dbReference type="Gene3D" id="3.40.50.12780">
    <property type="entry name" value="N-terminal domain of ligase-like"/>
    <property type="match status" value="1"/>
</dbReference>
<evidence type="ECO:0000259" key="11">
    <source>
        <dbReference type="Pfam" id="PF00501"/>
    </source>
</evidence>
<dbReference type="FunFam" id="3.30.300.30:FF:000008">
    <property type="entry name" value="2,3-dihydroxybenzoate-AMP ligase"/>
    <property type="match status" value="1"/>
</dbReference>
<gene>
    <name evidence="13" type="ORF">HLY00_3877</name>
</gene>
<evidence type="ECO:0000256" key="10">
    <source>
        <dbReference type="ARBA" id="ARBA00083882"/>
    </source>
</evidence>
<dbReference type="PROSITE" id="PS00455">
    <property type="entry name" value="AMP_BINDING"/>
    <property type="match status" value="1"/>
</dbReference>
<dbReference type="AlphaFoldDB" id="A0A850PTA6"/>
<dbReference type="EMBL" id="JABFYL010000049">
    <property type="protein sequence ID" value="NVN53529.1"/>
    <property type="molecule type" value="Genomic_DNA"/>
</dbReference>
<evidence type="ECO:0000256" key="9">
    <source>
        <dbReference type="ARBA" id="ARBA00080667"/>
    </source>
</evidence>